<organism evidence="1 2">
    <name type="scientific">Araneus ventricosus</name>
    <name type="common">Orbweaver spider</name>
    <name type="synonym">Epeira ventricosa</name>
    <dbReference type="NCBI Taxonomy" id="182803"/>
    <lineage>
        <taxon>Eukaryota</taxon>
        <taxon>Metazoa</taxon>
        <taxon>Ecdysozoa</taxon>
        <taxon>Arthropoda</taxon>
        <taxon>Chelicerata</taxon>
        <taxon>Arachnida</taxon>
        <taxon>Araneae</taxon>
        <taxon>Araneomorphae</taxon>
        <taxon>Entelegynae</taxon>
        <taxon>Araneoidea</taxon>
        <taxon>Araneidae</taxon>
        <taxon>Araneus</taxon>
    </lineage>
</organism>
<dbReference type="EMBL" id="BGPR01000297">
    <property type="protein sequence ID" value="GBM11248.1"/>
    <property type="molecule type" value="Genomic_DNA"/>
</dbReference>
<dbReference type="AlphaFoldDB" id="A0A4Y2D5K9"/>
<keyword evidence="2" id="KW-1185">Reference proteome</keyword>
<reference evidence="1 2" key="1">
    <citation type="journal article" date="2019" name="Sci. Rep.">
        <title>Orb-weaving spider Araneus ventricosus genome elucidates the spidroin gene catalogue.</title>
        <authorList>
            <person name="Kono N."/>
            <person name="Nakamura H."/>
            <person name="Ohtoshi R."/>
            <person name="Moran D.A.P."/>
            <person name="Shinohara A."/>
            <person name="Yoshida Y."/>
            <person name="Fujiwara M."/>
            <person name="Mori M."/>
            <person name="Tomita M."/>
            <person name="Arakawa K."/>
        </authorList>
    </citation>
    <scope>NUCLEOTIDE SEQUENCE [LARGE SCALE GENOMIC DNA]</scope>
</reference>
<dbReference type="Proteomes" id="UP000499080">
    <property type="component" value="Unassembled WGS sequence"/>
</dbReference>
<evidence type="ECO:0000313" key="2">
    <source>
        <dbReference type="Proteomes" id="UP000499080"/>
    </source>
</evidence>
<sequence>MTWYLYHQLSSIGRLKGEVPDSEENNVEVTAVEEIPVVSQQDGNCAAEWSRCESLIRHCVQFPLSTFFPSSGGTFFKASRGLGSHPKIARILNYYSTGIGHSLLKILGRAKDCHSSKTTFASYVLKWRFPCT</sequence>
<name>A0A4Y2D5K9_ARAVE</name>
<protein>
    <submittedName>
        <fullName evidence="1">Uncharacterized protein</fullName>
    </submittedName>
</protein>
<comment type="caution">
    <text evidence="1">The sequence shown here is derived from an EMBL/GenBank/DDBJ whole genome shotgun (WGS) entry which is preliminary data.</text>
</comment>
<gene>
    <name evidence="1" type="ORF">AVEN_267818_1</name>
</gene>
<evidence type="ECO:0000313" key="1">
    <source>
        <dbReference type="EMBL" id="GBM11248.1"/>
    </source>
</evidence>
<accession>A0A4Y2D5K9</accession>
<proteinExistence type="predicted"/>